<evidence type="ECO:0000256" key="16">
    <source>
        <dbReference type="RuleBase" id="RU003692"/>
    </source>
</evidence>
<dbReference type="Proteomes" id="UP000705230">
    <property type="component" value="Unassembled WGS sequence"/>
</dbReference>
<keyword evidence="5" id="KW-0963">Cytoplasm</keyword>
<accession>A0A937M191</accession>
<comment type="subcellular location">
    <subcellularLocation>
        <location evidence="1">Cytoplasm</location>
    </subcellularLocation>
</comment>
<dbReference type="SUPFAM" id="SSF55424">
    <property type="entry name" value="FAD/NAD-linked reductases, dimerisation (C-terminal) domain"/>
    <property type="match status" value="1"/>
</dbReference>
<keyword evidence="8 16" id="KW-0560">Oxidoreductase</keyword>
<evidence type="ECO:0000259" key="18">
    <source>
        <dbReference type="Pfam" id="PF07992"/>
    </source>
</evidence>
<evidence type="ECO:0000256" key="2">
    <source>
        <dbReference type="ARBA" id="ARBA00007532"/>
    </source>
</evidence>
<keyword evidence="11 16" id="KW-0676">Redox-active center</keyword>
<dbReference type="FunFam" id="3.30.390.30:FF:000001">
    <property type="entry name" value="Dihydrolipoyl dehydrogenase"/>
    <property type="match status" value="1"/>
</dbReference>
<feature type="active site" description="Proton acceptor" evidence="13">
    <location>
        <position position="447"/>
    </location>
</feature>
<dbReference type="GO" id="GO:0004148">
    <property type="term" value="F:dihydrolipoyl dehydrogenase (NADH) activity"/>
    <property type="evidence" value="ECO:0007669"/>
    <property type="project" value="UniProtKB-EC"/>
</dbReference>
<dbReference type="Pfam" id="PF02852">
    <property type="entry name" value="Pyr_redox_dim"/>
    <property type="match status" value="1"/>
</dbReference>
<dbReference type="Pfam" id="PF07992">
    <property type="entry name" value="Pyr_redox_2"/>
    <property type="match status" value="1"/>
</dbReference>
<feature type="binding site" evidence="14">
    <location>
        <begin position="321"/>
        <end position="324"/>
    </location>
    <ligand>
        <name>FAD</name>
        <dbReference type="ChEBI" id="CHEBI:57692"/>
    </ligand>
</feature>
<evidence type="ECO:0000256" key="10">
    <source>
        <dbReference type="ARBA" id="ARBA00023157"/>
    </source>
</evidence>
<dbReference type="InterPro" id="IPR006258">
    <property type="entry name" value="Lipoamide_DH"/>
</dbReference>
<keyword evidence="10" id="KW-1015">Disulfide bond</keyword>
<dbReference type="EMBL" id="JADHSG010000002">
    <property type="protein sequence ID" value="MBL6903089.1"/>
    <property type="molecule type" value="Genomic_DNA"/>
</dbReference>
<feature type="binding site" evidence="14">
    <location>
        <begin position="184"/>
        <end position="191"/>
    </location>
    <ligand>
        <name>NAD(+)</name>
        <dbReference type="ChEBI" id="CHEBI:57540"/>
    </ligand>
</feature>
<comment type="catalytic activity">
    <reaction evidence="12 16">
        <text>N(6)-[(R)-dihydrolipoyl]-L-lysyl-[protein] + NAD(+) = N(6)-[(R)-lipoyl]-L-lysyl-[protein] + NADH + H(+)</text>
        <dbReference type="Rhea" id="RHEA:15045"/>
        <dbReference type="Rhea" id="RHEA-COMP:10474"/>
        <dbReference type="Rhea" id="RHEA-COMP:10475"/>
        <dbReference type="ChEBI" id="CHEBI:15378"/>
        <dbReference type="ChEBI" id="CHEBI:57540"/>
        <dbReference type="ChEBI" id="CHEBI:57945"/>
        <dbReference type="ChEBI" id="CHEBI:83099"/>
        <dbReference type="ChEBI" id="CHEBI:83100"/>
        <dbReference type="EC" id="1.8.1.4"/>
    </reaction>
</comment>
<evidence type="ECO:0000256" key="4">
    <source>
        <dbReference type="ARBA" id="ARBA00016961"/>
    </source>
</evidence>
<evidence type="ECO:0000256" key="14">
    <source>
        <dbReference type="PIRSR" id="PIRSR000350-3"/>
    </source>
</evidence>
<feature type="binding site" evidence="14">
    <location>
        <position position="207"/>
    </location>
    <ligand>
        <name>NAD(+)</name>
        <dbReference type="ChEBI" id="CHEBI:57540"/>
    </ligand>
</feature>
<evidence type="ECO:0000259" key="17">
    <source>
        <dbReference type="Pfam" id="PF02852"/>
    </source>
</evidence>
<feature type="domain" description="FAD/NAD(P)-binding" evidence="18">
    <location>
        <begin position="2"/>
        <end position="330"/>
    </location>
</feature>
<dbReference type="InterPro" id="IPR016156">
    <property type="entry name" value="FAD/NAD-linked_Rdtase_dimer_sf"/>
</dbReference>
<evidence type="ECO:0000256" key="5">
    <source>
        <dbReference type="ARBA" id="ARBA00022490"/>
    </source>
</evidence>
<proteinExistence type="inferred from homology"/>
<dbReference type="Gene3D" id="3.30.390.30">
    <property type="match status" value="1"/>
</dbReference>
<keyword evidence="14" id="KW-0547">Nucleotide-binding</keyword>
<keyword evidence="6 16" id="KW-0285">Flavoprotein</keyword>
<dbReference type="PROSITE" id="PS00076">
    <property type="entry name" value="PYRIDINE_REDOX_1"/>
    <property type="match status" value="1"/>
</dbReference>
<dbReference type="PANTHER" id="PTHR22912:SF224">
    <property type="entry name" value="DIHYDROLIPOYL DEHYDROGENASE"/>
    <property type="match status" value="1"/>
</dbReference>
<feature type="binding site" evidence="14">
    <location>
        <begin position="147"/>
        <end position="149"/>
    </location>
    <ligand>
        <name>FAD</name>
        <dbReference type="ChEBI" id="CHEBI:57692"/>
    </ligand>
</feature>
<evidence type="ECO:0000256" key="13">
    <source>
        <dbReference type="PIRSR" id="PIRSR000350-2"/>
    </source>
</evidence>
<evidence type="ECO:0000256" key="9">
    <source>
        <dbReference type="ARBA" id="ARBA00023027"/>
    </source>
</evidence>
<dbReference type="NCBIfam" id="TIGR01350">
    <property type="entry name" value="lipoamide_DH"/>
    <property type="match status" value="1"/>
</dbReference>
<name>A0A937M191_9GAMM</name>
<protein>
    <recommendedName>
        <fullName evidence="4 16">Dihydrolipoyl dehydrogenase</fullName>
        <ecNumber evidence="3 16">1.8.1.4</ecNumber>
    </recommendedName>
</protein>
<comment type="caution">
    <text evidence="19">The sequence shown here is derived from an EMBL/GenBank/DDBJ whole genome shotgun (WGS) entry which is preliminary data.</text>
</comment>
<evidence type="ECO:0000313" key="19">
    <source>
        <dbReference type="EMBL" id="MBL6903089.1"/>
    </source>
</evidence>
<dbReference type="InterPro" id="IPR050151">
    <property type="entry name" value="Class-I_Pyr_Nuc-Dis_Oxidored"/>
</dbReference>
<dbReference type="EC" id="1.8.1.4" evidence="3 16"/>
<comment type="cofactor">
    <cofactor evidence="14 16">
        <name>FAD</name>
        <dbReference type="ChEBI" id="CHEBI:57692"/>
    </cofactor>
    <text evidence="14 16">Binds 1 FAD per subunit.</text>
</comment>
<sequence length="473" mass="50153">MYDVVIIGGGPAGYVAAIRASQLGLSVACVESMSDKEGNQRFGGTCLNVGCIPSKALLDSSQRFYEASNDLSKHGIDAGTVKLDISAMMQRKDKVVDQLVGGISGLFKANKVTPIQGHGKILSGKRVEITNGDSTEIIEAKNIILATGSKPIEISSAKFDDTNIVDSTGALEFKAVPKKLGIIGAGVIGLELGSVWARLGSEVTMLEAMQDFLPMVDKKIAKEVYKEFTKQGLNIKLGCKVTNAVANKTNVNVKYEEDGSSSDEIFDKLIVCVGRSPNTENLLSDDCGIELDDKGFIKVDSFCSTNEPGVWAVGDVVRGPMLAHKGSEEGVMVAERIAGKHAAVNYDLVPSVIYTHPEVAWVGKNEEELKAEGVEYKSGSFPFAASGRALATDESVGSVKVLADKVTDTILGIHIFGPSAAELVQQGLIAMEFGSSSEDIGLTMFSHPTVSEALHEAALAANSNAIHIGNRKR</sequence>
<dbReference type="InterPro" id="IPR036188">
    <property type="entry name" value="FAD/NAD-bd_sf"/>
</dbReference>
<comment type="similarity">
    <text evidence="2 16">Belongs to the class-I pyridine nucleotide-disulfide oxidoreductase family.</text>
</comment>
<evidence type="ECO:0000313" key="20">
    <source>
        <dbReference type="Proteomes" id="UP000705230"/>
    </source>
</evidence>
<feature type="binding site" evidence="14">
    <location>
        <position position="55"/>
    </location>
    <ligand>
        <name>FAD</name>
        <dbReference type="ChEBI" id="CHEBI:57692"/>
    </ligand>
</feature>
<evidence type="ECO:0000256" key="3">
    <source>
        <dbReference type="ARBA" id="ARBA00012608"/>
    </source>
</evidence>
<keyword evidence="7 14" id="KW-0274">FAD</keyword>
<dbReference type="PIRSF" id="PIRSF000350">
    <property type="entry name" value="Mercury_reductase_MerA"/>
    <property type="match status" value="1"/>
</dbReference>
<organism evidence="19 20">
    <name type="scientific">SAR86 cluster bacterium</name>
    <dbReference type="NCBI Taxonomy" id="2030880"/>
    <lineage>
        <taxon>Bacteria</taxon>
        <taxon>Pseudomonadati</taxon>
        <taxon>Pseudomonadota</taxon>
        <taxon>Gammaproteobacteria</taxon>
        <taxon>SAR86 cluster</taxon>
    </lineage>
</organism>
<gene>
    <name evidence="19" type="primary">lpdA</name>
    <name evidence="19" type="ORF">ISR29_02700</name>
</gene>
<evidence type="ECO:0000256" key="11">
    <source>
        <dbReference type="ARBA" id="ARBA00023284"/>
    </source>
</evidence>
<dbReference type="InterPro" id="IPR001100">
    <property type="entry name" value="Pyr_nuc-diS_OxRdtase"/>
</dbReference>
<dbReference type="PANTHER" id="PTHR22912">
    <property type="entry name" value="DISULFIDE OXIDOREDUCTASE"/>
    <property type="match status" value="1"/>
</dbReference>
<feature type="binding site" evidence="14">
    <location>
        <position position="119"/>
    </location>
    <ligand>
        <name>FAD</name>
        <dbReference type="ChEBI" id="CHEBI:57692"/>
    </ligand>
</feature>
<dbReference type="SUPFAM" id="SSF51905">
    <property type="entry name" value="FAD/NAD(P)-binding domain"/>
    <property type="match status" value="1"/>
</dbReference>
<comment type="miscellaneous">
    <text evidence="16">The active site is a redox-active disulfide bond.</text>
</comment>
<dbReference type="GO" id="GO:0050660">
    <property type="term" value="F:flavin adenine dinucleotide binding"/>
    <property type="evidence" value="ECO:0007669"/>
    <property type="project" value="InterPro"/>
</dbReference>
<dbReference type="PRINTS" id="PR00368">
    <property type="entry name" value="FADPNR"/>
</dbReference>
<dbReference type="GO" id="GO:0006103">
    <property type="term" value="P:2-oxoglutarate metabolic process"/>
    <property type="evidence" value="ECO:0007669"/>
    <property type="project" value="TreeGrafter"/>
</dbReference>
<evidence type="ECO:0000256" key="7">
    <source>
        <dbReference type="ARBA" id="ARBA00022827"/>
    </source>
</evidence>
<feature type="binding site" evidence="14">
    <location>
        <position position="315"/>
    </location>
    <ligand>
        <name>FAD</name>
        <dbReference type="ChEBI" id="CHEBI:57692"/>
    </ligand>
</feature>
<evidence type="ECO:0000256" key="12">
    <source>
        <dbReference type="ARBA" id="ARBA00049187"/>
    </source>
</evidence>
<feature type="binding site" evidence="14">
    <location>
        <position position="274"/>
    </location>
    <ligand>
        <name>NAD(+)</name>
        <dbReference type="ChEBI" id="CHEBI:57540"/>
    </ligand>
</feature>
<dbReference type="InterPro" id="IPR012999">
    <property type="entry name" value="Pyr_OxRdtase_I_AS"/>
</dbReference>
<evidence type="ECO:0000256" key="15">
    <source>
        <dbReference type="PIRSR" id="PIRSR000350-4"/>
    </source>
</evidence>
<dbReference type="AlphaFoldDB" id="A0A937M191"/>
<dbReference type="InterPro" id="IPR023753">
    <property type="entry name" value="FAD/NAD-binding_dom"/>
</dbReference>
<evidence type="ECO:0000256" key="6">
    <source>
        <dbReference type="ARBA" id="ARBA00022630"/>
    </source>
</evidence>
<evidence type="ECO:0000256" key="1">
    <source>
        <dbReference type="ARBA" id="ARBA00004496"/>
    </source>
</evidence>
<dbReference type="InterPro" id="IPR004099">
    <property type="entry name" value="Pyr_nucl-diS_OxRdtase_dimer"/>
</dbReference>
<dbReference type="PRINTS" id="PR00411">
    <property type="entry name" value="PNDRDTASEI"/>
</dbReference>
<keyword evidence="9 14" id="KW-0520">NAD</keyword>
<dbReference type="GO" id="GO:0005737">
    <property type="term" value="C:cytoplasm"/>
    <property type="evidence" value="ECO:0007669"/>
    <property type="project" value="UniProtKB-SubCell"/>
</dbReference>
<feature type="domain" description="Pyridine nucleotide-disulphide oxidoreductase dimerisation" evidence="17">
    <location>
        <begin position="349"/>
        <end position="458"/>
    </location>
</feature>
<dbReference type="Gene3D" id="3.50.50.60">
    <property type="entry name" value="FAD/NAD(P)-binding domain"/>
    <property type="match status" value="2"/>
</dbReference>
<reference evidence="19" key="1">
    <citation type="submission" date="2020-10" db="EMBL/GenBank/DDBJ databases">
        <title>Microbiome of the Black Sea water column analyzed by genome centric metagenomics.</title>
        <authorList>
            <person name="Cabello-Yeves P.J."/>
            <person name="Callieri C."/>
            <person name="Picazo A."/>
            <person name="Mehrshad M."/>
            <person name="Haro-Moreno J.M."/>
            <person name="Roda-Garcia J."/>
            <person name="Dzembekova N."/>
            <person name="Slabakova V."/>
            <person name="Slabakova N."/>
            <person name="Moncheva S."/>
            <person name="Rodriguez-Valera F."/>
        </authorList>
    </citation>
    <scope>NUCLEOTIDE SEQUENCE</scope>
    <source>
        <strain evidence="19">BS30m-G43</strain>
    </source>
</reference>
<evidence type="ECO:0000256" key="8">
    <source>
        <dbReference type="ARBA" id="ARBA00023002"/>
    </source>
</evidence>
<feature type="disulfide bond" description="Redox-active" evidence="15">
    <location>
        <begin position="46"/>
        <end position="51"/>
    </location>
</feature>